<keyword evidence="3" id="KW-1185">Reference proteome</keyword>
<evidence type="ECO:0008006" key="4">
    <source>
        <dbReference type="Google" id="ProtNLM"/>
    </source>
</evidence>
<proteinExistence type="predicted"/>
<sequence>MNIEFKRIQTAMIVVVALLLVSVLTYYFFILQPLKQDVAEKENELAFEEEILASIESSQETADSYEDHEIHELLRTVPVHPWVDHWMLDMEKAELISGAEIFRYTFSKDLLLSTVFTLPEEEVPEDGTEETEEVVVDEDVVVMDSPEDTVVLDEEINPTEDLEDSTIILGDNEEVNQVTASLSVQAETYEQLFQFLHELEQLDRLTEIYGLSFTAPSESDMLLDEEESESPELLTFEVNVSTYYIDDLVDTFGDYETARPFIQPELKETPIYQNP</sequence>
<evidence type="ECO:0000256" key="1">
    <source>
        <dbReference type="SAM" id="Phobius"/>
    </source>
</evidence>
<dbReference type="AlphaFoldDB" id="A0A323TFI9"/>
<keyword evidence="1" id="KW-1133">Transmembrane helix</keyword>
<name>A0A323TFI9_9BACI</name>
<gene>
    <name evidence="2" type="ORF">CR194_10750</name>
</gene>
<protein>
    <recommendedName>
        <fullName evidence="4">Pilus assembly protein PilO</fullName>
    </recommendedName>
</protein>
<dbReference type="Gene3D" id="3.30.70.60">
    <property type="match status" value="1"/>
</dbReference>
<reference evidence="2 3" key="1">
    <citation type="submission" date="2017-10" db="EMBL/GenBank/DDBJ databases">
        <title>Bacillus sp. nov., a halophilic bacterium isolated from a Keqin Lake.</title>
        <authorList>
            <person name="Wang H."/>
        </authorList>
    </citation>
    <scope>NUCLEOTIDE SEQUENCE [LARGE SCALE GENOMIC DNA]</scope>
    <source>
        <strain evidence="2 3">KQ-12</strain>
    </source>
</reference>
<dbReference type="OrthoDB" id="2427034at2"/>
<comment type="caution">
    <text evidence="2">The sequence shown here is derived from an EMBL/GenBank/DDBJ whole genome shotgun (WGS) entry which is preliminary data.</text>
</comment>
<dbReference type="Proteomes" id="UP000248214">
    <property type="component" value="Unassembled WGS sequence"/>
</dbReference>
<keyword evidence="1" id="KW-0812">Transmembrane</keyword>
<keyword evidence="1" id="KW-0472">Membrane</keyword>
<evidence type="ECO:0000313" key="3">
    <source>
        <dbReference type="Proteomes" id="UP000248214"/>
    </source>
</evidence>
<organism evidence="2 3">
    <name type="scientific">Salipaludibacillus keqinensis</name>
    <dbReference type="NCBI Taxonomy" id="2045207"/>
    <lineage>
        <taxon>Bacteria</taxon>
        <taxon>Bacillati</taxon>
        <taxon>Bacillota</taxon>
        <taxon>Bacilli</taxon>
        <taxon>Bacillales</taxon>
        <taxon>Bacillaceae</taxon>
    </lineage>
</organism>
<dbReference type="InterPro" id="IPR014717">
    <property type="entry name" value="Transl_elong_EF1B/ribsomal_bS6"/>
</dbReference>
<feature type="transmembrane region" description="Helical" evidence="1">
    <location>
        <begin position="12"/>
        <end position="31"/>
    </location>
</feature>
<dbReference type="EMBL" id="PDOD01000002">
    <property type="protein sequence ID" value="PYZ93629.1"/>
    <property type="molecule type" value="Genomic_DNA"/>
</dbReference>
<evidence type="ECO:0000313" key="2">
    <source>
        <dbReference type="EMBL" id="PYZ93629.1"/>
    </source>
</evidence>
<accession>A0A323TFI9</accession>
<dbReference type="RefSeq" id="WP_110609661.1">
    <property type="nucleotide sequence ID" value="NZ_PDOD01000002.1"/>
</dbReference>